<dbReference type="PANTHER" id="PTHR24200">
    <property type="entry name" value="TOUCAN, ISOFORM A"/>
    <property type="match status" value="1"/>
</dbReference>
<dbReference type="SUPFAM" id="SSF58113">
    <property type="entry name" value="Apolipoprotein A-I"/>
    <property type="match status" value="1"/>
</dbReference>
<feature type="compositionally biased region" description="Low complexity" evidence="6">
    <location>
        <begin position="1276"/>
        <end position="1293"/>
    </location>
</feature>
<feature type="compositionally biased region" description="Polar residues" evidence="6">
    <location>
        <begin position="810"/>
        <end position="819"/>
    </location>
</feature>
<feature type="region of interest" description="Disordered" evidence="6">
    <location>
        <begin position="261"/>
        <end position="283"/>
    </location>
</feature>
<evidence type="ECO:0000313" key="8">
    <source>
        <dbReference type="RefSeq" id="XP_020647101.2"/>
    </source>
</evidence>
<evidence type="ECO:0000313" key="7">
    <source>
        <dbReference type="Proteomes" id="UP001652642"/>
    </source>
</evidence>
<feature type="compositionally biased region" description="Polar residues" evidence="6">
    <location>
        <begin position="710"/>
        <end position="738"/>
    </location>
</feature>
<feature type="region of interest" description="Disordered" evidence="6">
    <location>
        <begin position="495"/>
        <end position="556"/>
    </location>
</feature>
<dbReference type="GO" id="GO:0005737">
    <property type="term" value="C:cytoplasm"/>
    <property type="evidence" value="ECO:0007669"/>
    <property type="project" value="TreeGrafter"/>
</dbReference>
<protein>
    <submittedName>
        <fullName evidence="8 9">Microtubule-associated tumor suppressor 1 isoform X1</fullName>
    </submittedName>
</protein>
<evidence type="ECO:0000313" key="9">
    <source>
        <dbReference type="RefSeq" id="XP_020647102.2"/>
    </source>
</evidence>
<name>A0A6J0TF22_9SAUR</name>
<dbReference type="KEGG" id="pvt:110077886"/>
<dbReference type="GO" id="GO:0005634">
    <property type="term" value="C:nucleus"/>
    <property type="evidence" value="ECO:0007669"/>
    <property type="project" value="UniProtKB-SubCell"/>
</dbReference>
<accession>A0A6J0TF22</accession>
<feature type="region of interest" description="Disordered" evidence="6">
    <location>
        <begin position="1220"/>
        <end position="1242"/>
    </location>
</feature>
<evidence type="ECO:0000256" key="1">
    <source>
        <dbReference type="ARBA" id="ARBA00004123"/>
    </source>
</evidence>
<reference evidence="8 9" key="1">
    <citation type="submission" date="2025-05" db="UniProtKB">
        <authorList>
            <consortium name="RefSeq"/>
        </authorList>
    </citation>
    <scope>IDENTIFICATION</scope>
</reference>
<evidence type="ECO:0000256" key="2">
    <source>
        <dbReference type="ARBA" id="ARBA00007585"/>
    </source>
</evidence>
<evidence type="ECO:0000256" key="3">
    <source>
        <dbReference type="ARBA" id="ARBA00023054"/>
    </source>
</evidence>
<feature type="compositionally biased region" description="Polar residues" evidence="6">
    <location>
        <begin position="843"/>
        <end position="854"/>
    </location>
</feature>
<dbReference type="GeneID" id="110077886"/>
<comment type="subcellular location">
    <subcellularLocation>
        <location evidence="1">Nucleus</location>
    </subcellularLocation>
</comment>
<feature type="compositionally biased region" description="Polar residues" evidence="6">
    <location>
        <begin position="745"/>
        <end position="757"/>
    </location>
</feature>
<dbReference type="Proteomes" id="UP001652642">
    <property type="component" value="Chromosome 5"/>
</dbReference>
<feature type="compositionally biased region" description="Polar residues" evidence="6">
    <location>
        <begin position="876"/>
        <end position="890"/>
    </location>
</feature>
<feature type="compositionally biased region" description="Low complexity" evidence="6">
    <location>
        <begin position="774"/>
        <end position="792"/>
    </location>
</feature>
<evidence type="ECO:0000313" key="10">
    <source>
        <dbReference type="RefSeq" id="XP_072857427.1"/>
    </source>
</evidence>
<proteinExistence type="inferred from homology"/>
<dbReference type="GO" id="GO:0008017">
    <property type="term" value="F:microtubule binding"/>
    <property type="evidence" value="ECO:0007669"/>
    <property type="project" value="TreeGrafter"/>
</dbReference>
<evidence type="ECO:0000256" key="5">
    <source>
        <dbReference type="SAM" id="Coils"/>
    </source>
</evidence>
<feature type="coiled-coil region" evidence="5">
    <location>
        <begin position="958"/>
        <end position="1072"/>
    </location>
</feature>
<organism evidence="7 8">
    <name type="scientific">Pogona vitticeps</name>
    <name type="common">central bearded dragon</name>
    <dbReference type="NCBI Taxonomy" id="103695"/>
    <lineage>
        <taxon>Eukaryota</taxon>
        <taxon>Metazoa</taxon>
        <taxon>Chordata</taxon>
        <taxon>Craniata</taxon>
        <taxon>Vertebrata</taxon>
        <taxon>Euteleostomi</taxon>
        <taxon>Lepidosauria</taxon>
        <taxon>Squamata</taxon>
        <taxon>Bifurcata</taxon>
        <taxon>Unidentata</taxon>
        <taxon>Episquamata</taxon>
        <taxon>Toxicofera</taxon>
        <taxon>Iguania</taxon>
        <taxon>Acrodonta</taxon>
        <taxon>Agamidae</taxon>
        <taxon>Amphibolurinae</taxon>
        <taxon>Pogona</taxon>
    </lineage>
</organism>
<dbReference type="CTD" id="57509"/>
<dbReference type="RefSeq" id="XP_072857427.1">
    <property type="nucleotide sequence ID" value="XM_073001326.1"/>
</dbReference>
<keyword evidence="3 5" id="KW-0175">Coiled coil</keyword>
<feature type="region of interest" description="Disordered" evidence="6">
    <location>
        <begin position="805"/>
        <end position="905"/>
    </location>
</feature>
<feature type="compositionally biased region" description="Polar residues" evidence="6">
    <location>
        <begin position="1222"/>
        <end position="1232"/>
    </location>
</feature>
<evidence type="ECO:0000256" key="4">
    <source>
        <dbReference type="ARBA" id="ARBA00023242"/>
    </source>
</evidence>
<evidence type="ECO:0000256" key="6">
    <source>
        <dbReference type="SAM" id="MobiDB-lite"/>
    </source>
</evidence>
<dbReference type="GO" id="GO:0010758">
    <property type="term" value="P:regulation of macrophage chemotaxis"/>
    <property type="evidence" value="ECO:0007669"/>
    <property type="project" value="TreeGrafter"/>
</dbReference>
<sequence>MNVEKIEEMDLQLPLMIRDENGNKCMCKSMASASLNRSTVSHHQEVEHEDYIKLKDTDQTKSIFLDSQCAESQALQKADSDYICLGTSDLEAIPVLSPKEPLYVYAFNQTLLEPESLRKESCAIKNIQMCSTKESVPYCQAGLMHSKPCAAVELIANANIEDESGGTQMEQEGASSNEPFITVINLRDTEGSKCYEVGCVPTSSGDTWDTFTSAHHACPPKLDASSNLDMTSIIHVERRVLPTALSLAGDEVANYIDVVSQNSEQHEKEGRKDIELDESHCGDSPELELFPVYKNSDKKYMHSTPEHEDKKWVADDTIVGLCSAAVQSIDEHWELEFEEDREISTKEHNIFKGSHALPDGQDKAPETDVPKLEKFAMPESNCEATFVVFNPTNDECNFTSPPAMGSKNTTFAVFAVPEEVGGRINKLRKNDSIAKEQLRRTSLKSNSERVAVKLPNRSTLGTTITKARKAEIVSFPKPNFKNIKPKVISRSALQPKESAALKAAQRSPQLSTASSSSPNSSPRQPSTSVAALRKKPHLDKGSKTETPMSKTHKQHFNKHLPSQVMHAATHSENLSHKVPKAAVLKQNVEQVDKMRCPNSTSSPVALTCSSNSGEMLSDKMEDAESWGQPCALNSCQKPQEEQQQIDCLGSAEERLVQNAADEAFKPAHLPLVSLPVLDTAQGQSLSKGSPVILRNGAASKISFHSRRGSESTNVHAAKASSPQRAVQSTKSGVETSSPKGRLGSLKSTPGSWTTSGKSVPKSKVPIREPGLRRTSSISSISSTQSDQSTCSNNSTSATIIIKNGDWPSKSAFQNGTPGSISVKPLPRPRVLSLKNTPKGAKSKLSSGSQCTPKSAGSVLPGRKIADARGNQRLAPSGQNGSRNIFSTFSSAVDGKDKPKRPKTSCVQSCKTVEVQSPGEKQQLTESKRKYENQSRIIQQLKTCLASSNQKIEAFALVIQHLQSEREEVLKQCKELSLEIQNCRGELVTTSVTCEKLEKERNELQATYERYVQKLNQQHQSDLSELEDKLKQFYTSEYEKLQNICIEEAEKYKSQLQEQVDNLNITHENFKLELETSHTEKIHELKEEYESSFSELKSTYELQRKTLEDSFHEKQEELEKKINELQNEIGCLNEKLNLEEQKWAAKEKANLKNPQLMYLEQELESLKAVLEIKNEQLRQQDSKLVKMENLVENNNTLMEKMRKIQQENEELKARMDKHMELSRQLSTEQQALQESLEKESKVNKRLSMENEELLWKLHNGDLCSPKKLSPGTPPMSFPSRRNSSSFSSPTVSPR</sequence>
<keyword evidence="7" id="KW-1185">Reference proteome</keyword>
<feature type="region of interest" description="Disordered" evidence="6">
    <location>
        <begin position="703"/>
        <end position="792"/>
    </location>
</feature>
<feature type="compositionally biased region" description="Basic and acidic residues" evidence="6">
    <location>
        <begin position="264"/>
        <end position="283"/>
    </location>
</feature>
<keyword evidence="4" id="KW-0539">Nucleus</keyword>
<dbReference type="OrthoDB" id="10038993at2759"/>
<feature type="region of interest" description="Disordered" evidence="6">
    <location>
        <begin position="1260"/>
        <end position="1293"/>
    </location>
</feature>
<gene>
    <name evidence="8 9 10" type="primary">MTUS1</name>
</gene>
<dbReference type="RefSeq" id="XP_020647102.2">
    <property type="nucleotide sequence ID" value="XM_020791443.2"/>
</dbReference>
<dbReference type="PANTHER" id="PTHR24200:SF7">
    <property type="entry name" value="MICROTUBULE-ASSOCIATED TUMOR SUPPRESSOR 1"/>
    <property type="match status" value="1"/>
</dbReference>
<comment type="similarity">
    <text evidence="2">Belongs to the MTUS1 family.</text>
</comment>
<dbReference type="InterPro" id="IPR051293">
    <property type="entry name" value="MTUS1/CCDC69"/>
</dbReference>
<dbReference type="RefSeq" id="XP_020647101.2">
    <property type="nucleotide sequence ID" value="XM_020791442.2"/>
</dbReference>
<feature type="compositionally biased region" description="Low complexity" evidence="6">
    <location>
        <begin position="506"/>
        <end position="528"/>
    </location>
</feature>